<feature type="non-terminal residue" evidence="3">
    <location>
        <position position="1"/>
    </location>
</feature>
<dbReference type="InterPro" id="IPR012337">
    <property type="entry name" value="RNaseH-like_sf"/>
</dbReference>
<reference evidence="3 4" key="1">
    <citation type="submission" date="2012-01" db="EMBL/GenBank/DDBJ databases">
        <title>The Genome Sequence of Megamonas funiformis YIT 11815.</title>
        <authorList>
            <consortium name="The Broad Institute Genome Sequencing Platform"/>
            <person name="Earl A."/>
            <person name="Ward D."/>
            <person name="Feldgarden M."/>
            <person name="Gevers D."/>
            <person name="Morotomi M."/>
            <person name="Young S.K."/>
            <person name="Zeng Q."/>
            <person name="Gargeya S."/>
            <person name="Fitzgerald M."/>
            <person name="Haas B."/>
            <person name="Abouelleil A."/>
            <person name="Alvarado L."/>
            <person name="Arachchi H.M."/>
            <person name="Berlin A."/>
            <person name="Chapman S.B."/>
            <person name="Gearin G."/>
            <person name="Goldberg J."/>
            <person name="Griggs A."/>
            <person name="Gujja S."/>
            <person name="Hansen M."/>
            <person name="Heiman D."/>
            <person name="Howarth C."/>
            <person name="Larimer J."/>
            <person name="Lui A."/>
            <person name="MacDonald P.J.P."/>
            <person name="McCowen C."/>
            <person name="Montmayeur A."/>
            <person name="Murphy C."/>
            <person name="Neiman D."/>
            <person name="Pearson M."/>
            <person name="Priest M."/>
            <person name="Roberts A."/>
            <person name="Saif S."/>
            <person name="Shea T."/>
            <person name="Sisk P."/>
            <person name="Stolte C."/>
            <person name="Sykes S."/>
            <person name="Wortman J."/>
            <person name="Nusbaum C."/>
            <person name="Birren B."/>
        </authorList>
    </citation>
    <scope>NUCLEOTIDE SEQUENCE [LARGE SCALE GENOMIC DNA]</scope>
    <source>
        <strain evidence="3 4">YIT 11815</strain>
    </source>
</reference>
<dbReference type="Pfam" id="PF13276">
    <property type="entry name" value="HTH_21"/>
    <property type="match status" value="1"/>
</dbReference>
<dbReference type="PANTHER" id="PTHR46889">
    <property type="entry name" value="TRANSPOSASE INSF FOR INSERTION SEQUENCE IS3B-RELATED"/>
    <property type="match status" value="1"/>
</dbReference>
<dbReference type="Gene3D" id="3.30.420.10">
    <property type="entry name" value="Ribonuclease H-like superfamily/Ribonuclease H"/>
    <property type="match status" value="1"/>
</dbReference>
<sequence length="298" mass="34951">KVACLNEAMGKGRKTLVLVIAKLRKKYTLKALLNYTKLAKSTYYDALKKLSREDKYKGLKTLIHNICNKNHGRYGYRRVTMQLHKQGIKINHKVVMRLMKEENLTCKVRAKKYKSYRGQEGKIAKNILNRNFKAEKPNEKWATDVTEFALCNEKIYLSPIIDLYNGEIISYKISKRPILKQVLDMVEDATRKIKETKGIILHSDQGWQYQNKKYQKLLKEKGIIQSMSRKGNCLDNAVIENFFGLLKSELFYLKKFKSVEDFIKELKSYIKYYNTKRIKIKLKGLSPVEYRTKSQLVA</sequence>
<keyword evidence="4" id="KW-1185">Reference proteome</keyword>
<protein>
    <recommendedName>
        <fullName evidence="2">Integrase catalytic domain-containing protein</fullName>
    </recommendedName>
</protein>
<evidence type="ECO:0000313" key="3">
    <source>
        <dbReference type="EMBL" id="EHR37152.1"/>
    </source>
</evidence>
<proteinExistence type="predicted"/>
<evidence type="ECO:0000256" key="1">
    <source>
        <dbReference type="ARBA" id="ARBA00002286"/>
    </source>
</evidence>
<dbReference type="EMBL" id="ADMB01000058">
    <property type="protein sequence ID" value="EHR37152.1"/>
    <property type="molecule type" value="Genomic_DNA"/>
</dbReference>
<comment type="caution">
    <text evidence="3">The sequence shown here is derived from an EMBL/GenBank/DDBJ whole genome shotgun (WGS) entry which is preliminary data.</text>
</comment>
<feature type="domain" description="Integrase catalytic" evidence="2">
    <location>
        <begin position="133"/>
        <end position="295"/>
    </location>
</feature>
<dbReference type="Pfam" id="PF13333">
    <property type="entry name" value="rve_2"/>
    <property type="match status" value="1"/>
</dbReference>
<dbReference type="InterPro" id="IPR050900">
    <property type="entry name" value="Transposase_IS3/IS150/IS904"/>
</dbReference>
<dbReference type="Proteomes" id="UP000005963">
    <property type="component" value="Unassembled WGS sequence"/>
</dbReference>
<gene>
    <name evidence="3" type="ORF">HMPREF9454_01269</name>
</gene>
<comment type="function">
    <text evidence="1">Involved in the transposition of the insertion sequence.</text>
</comment>
<dbReference type="PROSITE" id="PS50994">
    <property type="entry name" value="INTEGRASE"/>
    <property type="match status" value="1"/>
</dbReference>
<dbReference type="PANTHER" id="PTHR46889:SF4">
    <property type="entry name" value="TRANSPOSASE INSO FOR INSERTION SEQUENCE ELEMENT IS911B-RELATED"/>
    <property type="match status" value="1"/>
</dbReference>
<organism evidence="3 4">
    <name type="scientific">Megamonas funiformis YIT 11815</name>
    <dbReference type="NCBI Taxonomy" id="742816"/>
    <lineage>
        <taxon>Bacteria</taxon>
        <taxon>Bacillati</taxon>
        <taxon>Bacillota</taxon>
        <taxon>Negativicutes</taxon>
        <taxon>Selenomonadales</taxon>
        <taxon>Selenomonadaceae</taxon>
        <taxon>Megamonas</taxon>
    </lineage>
</organism>
<dbReference type="InterPro" id="IPR036397">
    <property type="entry name" value="RNaseH_sf"/>
</dbReference>
<dbReference type="RefSeq" id="WP_008538575.1">
    <property type="nucleotide sequence ID" value="NZ_JH601090.1"/>
</dbReference>
<dbReference type="InterPro" id="IPR025948">
    <property type="entry name" value="HTH-like_dom"/>
</dbReference>
<evidence type="ECO:0000259" key="2">
    <source>
        <dbReference type="PROSITE" id="PS50994"/>
    </source>
</evidence>
<dbReference type="SUPFAM" id="SSF53098">
    <property type="entry name" value="Ribonuclease H-like"/>
    <property type="match status" value="1"/>
</dbReference>
<name>A0ABN0EIG3_9FIRM</name>
<dbReference type="Pfam" id="PF00665">
    <property type="entry name" value="rve"/>
    <property type="match status" value="1"/>
</dbReference>
<evidence type="ECO:0000313" key="4">
    <source>
        <dbReference type="Proteomes" id="UP000005963"/>
    </source>
</evidence>
<dbReference type="InterPro" id="IPR001584">
    <property type="entry name" value="Integrase_cat-core"/>
</dbReference>
<dbReference type="NCBIfam" id="NF033516">
    <property type="entry name" value="transpos_IS3"/>
    <property type="match status" value="1"/>
</dbReference>
<dbReference type="InterPro" id="IPR048020">
    <property type="entry name" value="Transpos_IS3"/>
</dbReference>
<accession>A0ABN0EIG3</accession>